<evidence type="ECO:0000259" key="7">
    <source>
        <dbReference type="Pfam" id="PF00460"/>
    </source>
</evidence>
<dbReference type="RefSeq" id="WP_072716334.1">
    <property type="nucleotide sequence ID" value="NZ_FRAU01000010.1"/>
</dbReference>
<keyword evidence="4 6" id="KW-0975">Bacterial flagellum</keyword>
<dbReference type="InterPro" id="IPR019776">
    <property type="entry name" value="Flagellar_basal_body_rod_CS"/>
</dbReference>
<sequence>MEPAKLQLLRHAMQAYTWRLKALAANIANLDTPGYQRLSVSFEEALQAARHRVPGLRHPEEVEPRMKVENGPPILEDELMELADTQMRTQLATRALREHFDLMRTAITGRTG</sequence>
<evidence type="ECO:0000313" key="9">
    <source>
        <dbReference type="Proteomes" id="UP000185812"/>
    </source>
</evidence>
<dbReference type="AlphaFoldDB" id="A0A1M6X7E9"/>
<name>A0A1M6X7E9_9BACT</name>
<evidence type="ECO:0000256" key="5">
    <source>
        <dbReference type="ARBA" id="ARBA00024934"/>
    </source>
</evidence>
<protein>
    <recommendedName>
        <fullName evidence="3 6">Flagellar basal body rod protein FlgB</fullName>
    </recommendedName>
</protein>
<dbReference type="EMBL" id="FRAU01000010">
    <property type="protein sequence ID" value="SHL01871.1"/>
    <property type="molecule type" value="Genomic_DNA"/>
</dbReference>
<accession>A0A1M6X7E9</accession>
<dbReference type="Proteomes" id="UP000185812">
    <property type="component" value="Unassembled WGS sequence"/>
</dbReference>
<evidence type="ECO:0000256" key="6">
    <source>
        <dbReference type="PIRNR" id="PIRNR002889"/>
    </source>
</evidence>
<dbReference type="InterPro" id="IPR001444">
    <property type="entry name" value="Flag_bb_rod_N"/>
</dbReference>
<comment type="similarity">
    <text evidence="2 6">Belongs to the flagella basal body rod proteins family.</text>
</comment>
<evidence type="ECO:0000256" key="1">
    <source>
        <dbReference type="ARBA" id="ARBA00004117"/>
    </source>
</evidence>
<keyword evidence="8" id="KW-0966">Cell projection</keyword>
<dbReference type="PIRSF" id="PIRSF002889">
    <property type="entry name" value="Rod_FlgB"/>
    <property type="match status" value="1"/>
</dbReference>
<dbReference type="GO" id="GO:0071973">
    <property type="term" value="P:bacterial-type flagellum-dependent cell motility"/>
    <property type="evidence" value="ECO:0007669"/>
    <property type="project" value="InterPro"/>
</dbReference>
<comment type="subunit">
    <text evidence="6">The basal body constitutes a major portion of the flagellar organelle and consists of a number of rings mounted on a central rod.</text>
</comment>
<dbReference type="STRING" id="633813.SAMN04488087_2532"/>
<keyword evidence="8" id="KW-0282">Flagellum</keyword>
<dbReference type="InterPro" id="IPR006300">
    <property type="entry name" value="FlgB"/>
</dbReference>
<evidence type="ECO:0000256" key="4">
    <source>
        <dbReference type="ARBA" id="ARBA00023143"/>
    </source>
</evidence>
<proteinExistence type="inferred from homology"/>
<keyword evidence="9" id="KW-1185">Reference proteome</keyword>
<comment type="function">
    <text evidence="5 6">Structural component of flagellum, the bacterial motility apparatus. Part of the rod structure of flagellar basal body.</text>
</comment>
<comment type="subcellular location">
    <subcellularLocation>
        <location evidence="1 6">Bacterial flagellum basal body</location>
    </subcellularLocation>
</comment>
<evidence type="ECO:0000256" key="3">
    <source>
        <dbReference type="ARBA" id="ARBA00014376"/>
    </source>
</evidence>
<feature type="domain" description="Flagellar basal body rod protein N-terminal" evidence="7">
    <location>
        <begin position="9"/>
        <end position="36"/>
    </location>
</feature>
<evidence type="ECO:0000313" key="8">
    <source>
        <dbReference type="EMBL" id="SHL01871.1"/>
    </source>
</evidence>
<reference evidence="9" key="1">
    <citation type="submission" date="2016-11" db="EMBL/GenBank/DDBJ databases">
        <authorList>
            <person name="Varghese N."/>
            <person name="Submissions S."/>
        </authorList>
    </citation>
    <scope>NUCLEOTIDE SEQUENCE [LARGE SCALE GENOMIC DNA]</scope>
    <source>
        <strain evidence="9">DSM 22212</strain>
    </source>
</reference>
<dbReference type="GO" id="GO:0030694">
    <property type="term" value="C:bacterial-type flagellum basal body, rod"/>
    <property type="evidence" value="ECO:0007669"/>
    <property type="project" value="InterPro"/>
</dbReference>
<dbReference type="PROSITE" id="PS00588">
    <property type="entry name" value="FLAGELLA_BB_ROD"/>
    <property type="match status" value="1"/>
</dbReference>
<dbReference type="Pfam" id="PF00460">
    <property type="entry name" value="Flg_bb_rod"/>
    <property type="match status" value="1"/>
</dbReference>
<evidence type="ECO:0000256" key="2">
    <source>
        <dbReference type="ARBA" id="ARBA00009677"/>
    </source>
</evidence>
<keyword evidence="8" id="KW-0969">Cilium</keyword>
<gene>
    <name evidence="8" type="ORF">SAMN04488087_2532</name>
</gene>
<dbReference type="OrthoDB" id="9788334at2"/>
<organism evidence="8 9">
    <name type="scientific">Rhodothermus profundi</name>
    <dbReference type="NCBI Taxonomy" id="633813"/>
    <lineage>
        <taxon>Bacteria</taxon>
        <taxon>Pseudomonadati</taxon>
        <taxon>Rhodothermota</taxon>
        <taxon>Rhodothermia</taxon>
        <taxon>Rhodothermales</taxon>
        <taxon>Rhodothermaceae</taxon>
        <taxon>Rhodothermus</taxon>
    </lineage>
</organism>